<name>A0A5J5A147_9ASTE</name>
<reference evidence="4 5" key="1">
    <citation type="submission" date="2019-09" db="EMBL/GenBank/DDBJ databases">
        <title>A chromosome-level genome assembly of the Chinese tupelo Nyssa sinensis.</title>
        <authorList>
            <person name="Yang X."/>
            <person name="Kang M."/>
            <person name="Yang Y."/>
            <person name="Xiong H."/>
            <person name="Wang M."/>
            <person name="Zhang Z."/>
            <person name="Wang Z."/>
            <person name="Wu H."/>
            <person name="Ma T."/>
            <person name="Liu J."/>
            <person name="Xi Z."/>
        </authorList>
    </citation>
    <scope>NUCLEOTIDE SEQUENCE [LARGE SCALE GENOMIC DNA]</scope>
    <source>
        <strain evidence="4">J267</strain>
        <tissue evidence="4">Leaf</tissue>
    </source>
</reference>
<sequence length="152" mass="17180">MAMLSKVWWTRVLTKVPERYIQPPDERIDKSNALPHDEQPRIDLSGLDGLNRDQVVNAIAKVAETVGFFQVVNHGTEVLNMEWVPQAHNQECQSQYSQLPGSTEKIGPLPELVESDGVANYRHVIFEDYMNNFFGQAHEGKTSLDFAQISSP</sequence>
<dbReference type="GO" id="GO:0046872">
    <property type="term" value="F:metal ion binding"/>
    <property type="evidence" value="ECO:0007669"/>
    <property type="project" value="UniProtKB-KW"/>
</dbReference>
<feature type="domain" description="Non-haem dioxygenase N-terminal" evidence="3">
    <location>
        <begin position="40"/>
        <end position="77"/>
    </location>
</feature>
<dbReference type="Pfam" id="PF14226">
    <property type="entry name" value="DIOX_N"/>
    <property type="match status" value="1"/>
</dbReference>
<dbReference type="EMBL" id="CM018047">
    <property type="protein sequence ID" value="KAA8523452.1"/>
    <property type="molecule type" value="Genomic_DNA"/>
</dbReference>
<keyword evidence="1" id="KW-0479">Metal-binding</keyword>
<dbReference type="SUPFAM" id="SSF51197">
    <property type="entry name" value="Clavaminate synthase-like"/>
    <property type="match status" value="1"/>
</dbReference>
<keyword evidence="2" id="KW-0408">Iron</keyword>
<proteinExistence type="predicted"/>
<evidence type="ECO:0000256" key="2">
    <source>
        <dbReference type="ARBA" id="ARBA00023004"/>
    </source>
</evidence>
<organism evidence="4 5">
    <name type="scientific">Nyssa sinensis</name>
    <dbReference type="NCBI Taxonomy" id="561372"/>
    <lineage>
        <taxon>Eukaryota</taxon>
        <taxon>Viridiplantae</taxon>
        <taxon>Streptophyta</taxon>
        <taxon>Embryophyta</taxon>
        <taxon>Tracheophyta</taxon>
        <taxon>Spermatophyta</taxon>
        <taxon>Magnoliopsida</taxon>
        <taxon>eudicotyledons</taxon>
        <taxon>Gunneridae</taxon>
        <taxon>Pentapetalae</taxon>
        <taxon>asterids</taxon>
        <taxon>Cornales</taxon>
        <taxon>Nyssaceae</taxon>
        <taxon>Nyssa</taxon>
    </lineage>
</organism>
<dbReference type="InterPro" id="IPR026992">
    <property type="entry name" value="DIOX_N"/>
</dbReference>
<dbReference type="OrthoDB" id="288590at2759"/>
<evidence type="ECO:0000256" key="1">
    <source>
        <dbReference type="ARBA" id="ARBA00022723"/>
    </source>
</evidence>
<accession>A0A5J5A147</accession>
<evidence type="ECO:0000313" key="4">
    <source>
        <dbReference type="EMBL" id="KAA8523452.1"/>
    </source>
</evidence>
<dbReference type="AlphaFoldDB" id="A0A5J5A147"/>
<dbReference type="Proteomes" id="UP000325577">
    <property type="component" value="Linkage Group LG4"/>
</dbReference>
<evidence type="ECO:0000313" key="5">
    <source>
        <dbReference type="Proteomes" id="UP000325577"/>
    </source>
</evidence>
<gene>
    <name evidence="4" type="ORF">F0562_009875</name>
</gene>
<protein>
    <recommendedName>
        <fullName evidence="3">Non-haem dioxygenase N-terminal domain-containing protein</fullName>
    </recommendedName>
</protein>
<dbReference type="Gene3D" id="2.60.120.330">
    <property type="entry name" value="B-lactam Antibiotic, Isopenicillin N Synthase, Chain"/>
    <property type="match status" value="1"/>
</dbReference>
<dbReference type="InterPro" id="IPR027443">
    <property type="entry name" value="IPNS-like_sf"/>
</dbReference>
<keyword evidence="5" id="KW-1185">Reference proteome</keyword>
<evidence type="ECO:0000259" key="3">
    <source>
        <dbReference type="Pfam" id="PF14226"/>
    </source>
</evidence>